<sequence length="262" mass="27484">MLATDPETGEQTSRTVLATIIGSGSKHLVEITVDPITELEAAGEGTGSGAEGEQAEQAGIPGPVAAGDVVIATDEHPFWVPALEQWVDAIDLVPGTWLQTSAGTWVQVSAVQAWTQTATVHNLTVQGVHTFHVAAGVLDVLNHNVNCPVSGNNHGDLGEFATERRLQSSGYSPIVSEVPFIDSGGRTFRADFVARDPSGNWRAVEVKTGSGATVSPNQQSGYPELGGSGATLGSIRLEAYGLRKGDVVRMPVEIDAWMCPDC</sequence>
<comment type="caution">
    <text evidence="1">The sequence shown here is derived from an EMBL/GenBank/DDBJ whole genome shotgun (WGS) entry which is preliminary data.</text>
</comment>
<proteinExistence type="predicted"/>
<dbReference type="RefSeq" id="WP_337797811.1">
    <property type="nucleotide sequence ID" value="NZ_JACCHL010000001.1"/>
</dbReference>
<dbReference type="Proteomes" id="UP000584931">
    <property type="component" value="Unassembled WGS sequence"/>
</dbReference>
<evidence type="ECO:0000313" key="2">
    <source>
        <dbReference type="Proteomes" id="UP000584931"/>
    </source>
</evidence>
<evidence type="ECO:0000313" key="1">
    <source>
        <dbReference type="EMBL" id="NYH51431.1"/>
    </source>
</evidence>
<dbReference type="Gene3D" id="2.170.16.10">
    <property type="entry name" value="Hedgehog/Intein (Hint) domain"/>
    <property type="match status" value="1"/>
</dbReference>
<dbReference type="EMBL" id="JACCHL010000001">
    <property type="protein sequence ID" value="NYH51431.1"/>
    <property type="molecule type" value="Genomic_DNA"/>
</dbReference>
<accession>A0A7Y9X8Z8</accession>
<evidence type="ECO:0008006" key="3">
    <source>
        <dbReference type="Google" id="ProtNLM"/>
    </source>
</evidence>
<dbReference type="SUPFAM" id="SSF51294">
    <property type="entry name" value="Hedgehog/intein (Hint) domain"/>
    <property type="match status" value="1"/>
</dbReference>
<dbReference type="InterPro" id="IPR036844">
    <property type="entry name" value="Hint_dom_sf"/>
</dbReference>
<organism evidence="1 2">
    <name type="scientific">Nocardiopsis sinuspersici</name>
    <dbReference type="NCBI Taxonomy" id="501010"/>
    <lineage>
        <taxon>Bacteria</taxon>
        <taxon>Bacillati</taxon>
        <taxon>Actinomycetota</taxon>
        <taxon>Actinomycetes</taxon>
        <taxon>Streptosporangiales</taxon>
        <taxon>Nocardiopsidaceae</taxon>
        <taxon>Nocardiopsis</taxon>
    </lineage>
</organism>
<name>A0A7Y9X8Z8_9ACTN</name>
<dbReference type="Pfam" id="PF07591">
    <property type="entry name" value="PT-HINT"/>
    <property type="match status" value="1"/>
</dbReference>
<gene>
    <name evidence="1" type="ORF">HNR06_001020</name>
</gene>
<reference evidence="1 2" key="1">
    <citation type="submission" date="2020-07" db="EMBL/GenBank/DDBJ databases">
        <title>Sequencing the genomes of 1000 actinobacteria strains.</title>
        <authorList>
            <person name="Klenk H.-P."/>
        </authorList>
    </citation>
    <scope>NUCLEOTIDE SEQUENCE [LARGE SCALE GENOMIC DNA]</scope>
    <source>
        <strain evidence="1 2">DSM 45278</strain>
    </source>
</reference>
<dbReference type="AlphaFoldDB" id="A0A7Y9X8Z8"/>
<protein>
    <recommendedName>
        <fullName evidence="3">Intein C-terminal splicing domain-containing protein</fullName>
    </recommendedName>
</protein>